<proteinExistence type="predicted"/>
<keyword evidence="2" id="KW-0732">Signal</keyword>
<dbReference type="PANTHER" id="PTHR12253">
    <property type="entry name" value="RH14732P"/>
    <property type="match status" value="1"/>
</dbReference>
<gene>
    <name evidence="4" type="ORF">Bpfe_029075</name>
</gene>
<dbReference type="GO" id="GO:0006644">
    <property type="term" value="P:phospholipid metabolic process"/>
    <property type="evidence" value="ECO:0007669"/>
    <property type="project" value="InterPro"/>
</dbReference>
<reference evidence="4" key="2">
    <citation type="submission" date="2023-04" db="EMBL/GenBank/DDBJ databases">
        <authorList>
            <person name="Bu L."/>
            <person name="Lu L."/>
            <person name="Laidemitt M.R."/>
            <person name="Zhang S.M."/>
            <person name="Mutuku M."/>
            <person name="Mkoji G."/>
            <person name="Steinauer M."/>
            <person name="Loker E.S."/>
        </authorList>
    </citation>
    <scope>NUCLEOTIDE SEQUENCE</scope>
    <source>
        <strain evidence="4">KasaAsao</strain>
        <tissue evidence="4">Whole Snail</tissue>
    </source>
</reference>
<dbReference type="Gene3D" id="1.20.90.10">
    <property type="entry name" value="Phospholipase A2 domain"/>
    <property type="match status" value="1"/>
</dbReference>
<dbReference type="AlphaFoldDB" id="A0AAD8ATE6"/>
<feature type="domain" description="Phospholipase A2-like central" evidence="3">
    <location>
        <begin position="512"/>
        <end position="575"/>
    </location>
</feature>
<feature type="compositionally biased region" description="Polar residues" evidence="1">
    <location>
        <begin position="455"/>
        <end position="473"/>
    </location>
</feature>
<dbReference type="Pfam" id="PF05826">
    <property type="entry name" value="Phospholip_A2_2"/>
    <property type="match status" value="1"/>
</dbReference>
<dbReference type="InterPro" id="IPR016090">
    <property type="entry name" value="PLA2-like_dom"/>
</dbReference>
<evidence type="ECO:0000256" key="2">
    <source>
        <dbReference type="SAM" id="SignalP"/>
    </source>
</evidence>
<feature type="non-terminal residue" evidence="4">
    <location>
        <position position="575"/>
    </location>
</feature>
<dbReference type="EMBL" id="JASAOG010000273">
    <property type="protein sequence ID" value="KAK0041512.1"/>
    <property type="molecule type" value="Genomic_DNA"/>
</dbReference>
<protein>
    <submittedName>
        <fullName evidence="4">Group 3 secretory phospholipase A2</fullName>
    </submittedName>
</protein>
<dbReference type="InterPro" id="IPR036444">
    <property type="entry name" value="PLipase_A2_dom_sf"/>
</dbReference>
<feature type="compositionally biased region" description="Polar residues" evidence="1">
    <location>
        <begin position="484"/>
        <end position="499"/>
    </location>
</feature>
<reference evidence="4" key="1">
    <citation type="journal article" date="2023" name="PLoS Negl. Trop. Dis.">
        <title>A genome sequence for Biomphalaria pfeifferi, the major vector snail for the human-infecting parasite Schistosoma mansoni.</title>
        <authorList>
            <person name="Bu L."/>
            <person name="Lu L."/>
            <person name="Laidemitt M.R."/>
            <person name="Zhang S.M."/>
            <person name="Mutuku M."/>
            <person name="Mkoji G."/>
            <person name="Steinauer M."/>
            <person name="Loker E.S."/>
        </authorList>
    </citation>
    <scope>NUCLEOTIDE SEQUENCE</scope>
    <source>
        <strain evidence="4">KasaAsao</strain>
    </source>
</reference>
<dbReference type="Proteomes" id="UP001233172">
    <property type="component" value="Unassembled WGS sequence"/>
</dbReference>
<feature type="region of interest" description="Disordered" evidence="1">
    <location>
        <begin position="381"/>
        <end position="406"/>
    </location>
</feature>
<dbReference type="GO" id="GO:0004623">
    <property type="term" value="F:phospholipase A2 activity"/>
    <property type="evidence" value="ECO:0007669"/>
    <property type="project" value="InterPro"/>
</dbReference>
<organism evidence="4 5">
    <name type="scientific">Biomphalaria pfeifferi</name>
    <name type="common">Bloodfluke planorb</name>
    <name type="synonym">Freshwater snail</name>
    <dbReference type="NCBI Taxonomy" id="112525"/>
    <lineage>
        <taxon>Eukaryota</taxon>
        <taxon>Metazoa</taxon>
        <taxon>Spiralia</taxon>
        <taxon>Lophotrochozoa</taxon>
        <taxon>Mollusca</taxon>
        <taxon>Gastropoda</taxon>
        <taxon>Heterobranchia</taxon>
        <taxon>Euthyneura</taxon>
        <taxon>Panpulmonata</taxon>
        <taxon>Hygrophila</taxon>
        <taxon>Lymnaeoidea</taxon>
        <taxon>Planorbidae</taxon>
        <taxon>Biomphalaria</taxon>
    </lineage>
</organism>
<feature type="compositionally biased region" description="Basic residues" evidence="1">
    <location>
        <begin position="234"/>
        <end position="247"/>
    </location>
</feature>
<evidence type="ECO:0000313" key="4">
    <source>
        <dbReference type="EMBL" id="KAK0041512.1"/>
    </source>
</evidence>
<comment type="caution">
    <text evidence="4">The sequence shown here is derived from an EMBL/GenBank/DDBJ whole genome shotgun (WGS) entry which is preliminary data.</text>
</comment>
<dbReference type="SUPFAM" id="SSF48619">
    <property type="entry name" value="Phospholipase A2, PLA2"/>
    <property type="match status" value="1"/>
</dbReference>
<feature type="region of interest" description="Disordered" evidence="1">
    <location>
        <begin position="234"/>
        <end position="255"/>
    </location>
</feature>
<accession>A0AAD8ATE6</accession>
<feature type="chain" id="PRO_5042020264" evidence="2">
    <location>
        <begin position="27"/>
        <end position="575"/>
    </location>
</feature>
<feature type="signal peptide" evidence="2">
    <location>
        <begin position="1"/>
        <end position="26"/>
    </location>
</feature>
<dbReference type="GO" id="GO:0050482">
    <property type="term" value="P:arachidonate secretion"/>
    <property type="evidence" value="ECO:0007669"/>
    <property type="project" value="InterPro"/>
</dbReference>
<keyword evidence="5" id="KW-1185">Reference proteome</keyword>
<sequence length="575" mass="63892">MTFLMVSFNFLISILILLLLLASGKTANYVILSTSKEGLREVRIAYKNKLVMEVSLADVPSANGIVFSRATDGQLLVETVSRHGLIEDCNVLASSIDVASFTTDFERVQPELKLRSESEVMDVYMGKRNLSTLYSRDKHLTDRAHPQTTSQNLDFKWLKQKLTAKLGAVSNSTFLSSFLRYLRIKRLASDCNKYYQEAQSRLEALNLLVENSEALEQESLRLHLDESRVRKLFGKRQHRRRHHHPHPQHHELSNGAGASIINATSALPDPLFEEVTSVDFQVWMSSPADRFDWNNDTRLSSANVTENQMWINATSLTAASLSSSISHSSTLTESTSNLSILSSNSSTSTIDSLKSTSNLLILSTNLSTSRFIYQELISDTSISSSNSSTPTSDSQESTSNSSILSSNSSISNISLLSSFSTLSSQNASQQTLNGHLPNDHMSGATDSIENRLKTAHSTTDSETLPGSDVSFQSQHHDAEATHPINATSGPDTTGEMTSRSRPKRDLLTGWMIFPGTKWCGDGDIAENKHDLGHHVELDKCCRRHDLCPLVIPRLSWKYGMFNYRLHTISHCKCDR</sequence>
<name>A0AAD8ATE6_BIOPF</name>
<evidence type="ECO:0000313" key="5">
    <source>
        <dbReference type="Proteomes" id="UP001233172"/>
    </source>
</evidence>
<evidence type="ECO:0000259" key="3">
    <source>
        <dbReference type="Pfam" id="PF05826"/>
    </source>
</evidence>
<evidence type="ECO:0000256" key="1">
    <source>
        <dbReference type="SAM" id="MobiDB-lite"/>
    </source>
</evidence>
<feature type="region of interest" description="Disordered" evidence="1">
    <location>
        <begin position="454"/>
        <end position="501"/>
    </location>
</feature>